<dbReference type="PANTHER" id="PTHR13696:SF52">
    <property type="entry name" value="PARA FAMILY PROTEIN CT_582"/>
    <property type="match status" value="1"/>
</dbReference>
<organism evidence="2 3">
    <name type="scientific">Oceanococcus atlanticus</name>
    <dbReference type="NCBI Taxonomy" id="1317117"/>
    <lineage>
        <taxon>Bacteria</taxon>
        <taxon>Pseudomonadati</taxon>
        <taxon>Pseudomonadota</taxon>
        <taxon>Gammaproteobacteria</taxon>
        <taxon>Chromatiales</taxon>
        <taxon>Oceanococcaceae</taxon>
        <taxon>Oceanococcus</taxon>
    </lineage>
</organism>
<keyword evidence="3" id="KW-1185">Reference proteome</keyword>
<dbReference type="OrthoDB" id="9799330at2"/>
<dbReference type="SUPFAM" id="SSF52540">
    <property type="entry name" value="P-loop containing nucleoside triphosphate hydrolases"/>
    <property type="match status" value="1"/>
</dbReference>
<feature type="domain" description="AAA" evidence="1">
    <location>
        <begin position="1"/>
        <end position="163"/>
    </location>
</feature>
<protein>
    <submittedName>
        <fullName evidence="2">Cobyrinic acid ac-diamide synthase</fullName>
    </submittedName>
</protein>
<reference evidence="2 3" key="1">
    <citation type="submission" date="2013-04" db="EMBL/GenBank/DDBJ databases">
        <title>Oceanococcus atlanticus 22II-S10r2 Genome Sequencing.</title>
        <authorList>
            <person name="Lai Q."/>
            <person name="Li G."/>
            <person name="Shao Z."/>
        </authorList>
    </citation>
    <scope>NUCLEOTIDE SEQUENCE [LARGE SCALE GENOMIC DNA]</scope>
    <source>
        <strain evidence="2 3">22II-S10r2</strain>
    </source>
</reference>
<accession>A0A1Y1SIA4</accession>
<gene>
    <name evidence="2" type="ORF">ATO7_05835</name>
</gene>
<comment type="caution">
    <text evidence="2">The sequence shown here is derived from an EMBL/GenBank/DDBJ whole genome shotgun (WGS) entry which is preliminary data.</text>
</comment>
<evidence type="ECO:0000313" key="3">
    <source>
        <dbReference type="Proteomes" id="UP000192342"/>
    </source>
</evidence>
<dbReference type="STRING" id="1317117.ATO7_05835"/>
<dbReference type="EMBL" id="AQQV01000001">
    <property type="protein sequence ID" value="ORE89376.1"/>
    <property type="molecule type" value="Genomic_DNA"/>
</dbReference>
<dbReference type="InterPro" id="IPR027417">
    <property type="entry name" value="P-loop_NTPase"/>
</dbReference>
<dbReference type="Gene3D" id="3.40.50.300">
    <property type="entry name" value="P-loop containing nucleotide triphosphate hydrolases"/>
    <property type="match status" value="1"/>
</dbReference>
<proteinExistence type="predicted"/>
<dbReference type="InterPro" id="IPR050678">
    <property type="entry name" value="DNA_Partitioning_ATPase"/>
</dbReference>
<evidence type="ECO:0000313" key="2">
    <source>
        <dbReference type="EMBL" id="ORE89376.1"/>
    </source>
</evidence>
<dbReference type="CDD" id="cd02042">
    <property type="entry name" value="ParAB_family"/>
    <property type="match status" value="1"/>
</dbReference>
<dbReference type="Pfam" id="PF13614">
    <property type="entry name" value="AAA_31"/>
    <property type="match status" value="1"/>
</dbReference>
<dbReference type="PANTHER" id="PTHR13696">
    <property type="entry name" value="P-LOOP CONTAINING NUCLEOSIDE TRIPHOSPHATE HYDROLASE"/>
    <property type="match status" value="1"/>
</dbReference>
<dbReference type="RefSeq" id="WP_083560424.1">
    <property type="nucleotide sequence ID" value="NZ_AQQV01000001.1"/>
</dbReference>
<evidence type="ECO:0000259" key="1">
    <source>
        <dbReference type="Pfam" id="PF13614"/>
    </source>
</evidence>
<dbReference type="AlphaFoldDB" id="A0A1Y1SIA4"/>
<sequence length="253" mass="28671">MKVVACYSMKGGVGKTATAVNLSYWAASQGLRTLLIDLDAQGASSFYFRVKPGRKKWGKRFFQAYENVLEQIRASDFEGLDVLPAHLSFRNFDALLASLEKRKSRLRRILKGLKGEYDLIVLDCPPTISHLSESVFNAADMVLVPVIPTTLSQRTFEQLLAFFAEKGYAREVVVPFFSMVQRQKALHKSTMTHMRQRHKGFLQAVIPFARDIENMGEHRAPVAVFAARKPATKAYLAMFDELWPSLRPKGKKR</sequence>
<dbReference type="Proteomes" id="UP000192342">
    <property type="component" value="Unassembled WGS sequence"/>
</dbReference>
<dbReference type="InterPro" id="IPR025669">
    <property type="entry name" value="AAA_dom"/>
</dbReference>
<name>A0A1Y1SIA4_9GAMM</name>